<evidence type="ECO:0000313" key="2">
    <source>
        <dbReference type="Proteomes" id="UP000236316"/>
    </source>
</evidence>
<dbReference type="SUPFAM" id="SSF48452">
    <property type="entry name" value="TPR-like"/>
    <property type="match status" value="1"/>
</dbReference>
<dbReference type="SMART" id="SM00028">
    <property type="entry name" value="TPR"/>
    <property type="match status" value="2"/>
</dbReference>
<proteinExistence type="predicted"/>
<accession>A0A2I2L442</accession>
<protein>
    <submittedName>
        <fullName evidence="1">Tetratricopeptide repeat protein</fullName>
    </submittedName>
</protein>
<sequence length="141" mass="16646">MSDYNRILQELEEYKLMIPTAKSNHEACITFQEIGDCYYALKNYELAIENYNNALNKCKYTTNELNEDKRKKFYSNILCDIASAYNMLKNNKAVDYYYNNAIKADNSNVRPYRERSKWRQLNEDYIGAASDLKMVNKLNSI</sequence>
<dbReference type="GeneID" id="35382157"/>
<reference evidence="1" key="1">
    <citation type="submission" date="2017-08" db="EMBL/GenBank/DDBJ databases">
        <authorList>
            <consortium name="Urmite Genomes"/>
        </authorList>
    </citation>
    <scope>NUCLEOTIDE SEQUENCE [LARGE SCALE GENOMIC DNA]</scope>
    <source>
        <strain evidence="1">IHUMI-LCC2</strain>
    </source>
</reference>
<keyword evidence="2" id="KW-1185">Reference proteome</keyword>
<dbReference type="Gene3D" id="1.25.40.10">
    <property type="entry name" value="Tetratricopeptide repeat domain"/>
    <property type="match status" value="1"/>
</dbReference>
<dbReference type="InterPro" id="IPR019734">
    <property type="entry name" value="TPR_rpt"/>
</dbReference>
<dbReference type="KEGG" id="vg:35382157"/>
<dbReference type="Proteomes" id="UP000236316">
    <property type="component" value="Segment"/>
</dbReference>
<gene>
    <name evidence="1" type="ORF">ORPV_376</name>
</gene>
<dbReference type="RefSeq" id="YP_009448582.1">
    <property type="nucleotide sequence ID" value="NC_036594.1"/>
</dbReference>
<organism evidence="1">
    <name type="scientific">Orpheovirus IHUMI-LCC2</name>
    <dbReference type="NCBI Taxonomy" id="2023057"/>
    <lineage>
        <taxon>Viruses</taxon>
        <taxon>Varidnaviria</taxon>
        <taxon>Bamfordvirae</taxon>
        <taxon>Nucleocytoviricota</taxon>
        <taxon>Megaviricetes</taxon>
        <taxon>Pimascovirales</taxon>
        <taxon>Ocovirineae</taxon>
        <taxon>Orpheoviridae</taxon>
        <taxon>Alphaorpheovirus</taxon>
        <taxon>Alphaorpheovirus massiliense</taxon>
    </lineage>
</organism>
<name>A0A2I2L442_9VIRU</name>
<dbReference type="EMBL" id="LT906555">
    <property type="protein sequence ID" value="SNW62280.1"/>
    <property type="molecule type" value="Genomic_DNA"/>
</dbReference>
<dbReference type="InterPro" id="IPR011990">
    <property type="entry name" value="TPR-like_helical_dom_sf"/>
</dbReference>
<evidence type="ECO:0000313" key="1">
    <source>
        <dbReference type="EMBL" id="SNW62280.1"/>
    </source>
</evidence>